<dbReference type="Gene3D" id="4.10.240.10">
    <property type="entry name" value="Zn(2)-C6 fungal-type DNA-binding domain"/>
    <property type="match status" value="1"/>
</dbReference>
<dbReference type="STRING" id="1266660.A0A1G4JJF5"/>
<dbReference type="SMART" id="SM00066">
    <property type="entry name" value="GAL4"/>
    <property type="match status" value="1"/>
</dbReference>
<dbReference type="CDD" id="cd12148">
    <property type="entry name" value="fungal_TF_MHR"/>
    <property type="match status" value="1"/>
</dbReference>
<dbReference type="SUPFAM" id="SSF57701">
    <property type="entry name" value="Zn2/Cys6 DNA-binding domain"/>
    <property type="match status" value="1"/>
</dbReference>
<feature type="compositionally biased region" description="Polar residues" evidence="8">
    <location>
        <begin position="716"/>
        <end position="726"/>
    </location>
</feature>
<dbReference type="GO" id="GO:0045944">
    <property type="term" value="P:positive regulation of transcription by RNA polymerase II"/>
    <property type="evidence" value="ECO:0007669"/>
    <property type="project" value="TreeGrafter"/>
</dbReference>
<keyword evidence="7" id="KW-0539">Nucleus</keyword>
<dbReference type="InterPro" id="IPR036864">
    <property type="entry name" value="Zn2-C6_fun-type_DNA-bd_sf"/>
</dbReference>
<dbReference type="InterPro" id="IPR001138">
    <property type="entry name" value="Zn2Cys6_DnaBD"/>
</dbReference>
<feature type="region of interest" description="Disordered" evidence="8">
    <location>
        <begin position="702"/>
        <end position="727"/>
    </location>
</feature>
<keyword evidence="5" id="KW-0238">DNA-binding</keyword>
<gene>
    <name evidence="10" type="ORF">LADA_0F04896G</name>
</gene>
<evidence type="ECO:0000256" key="3">
    <source>
        <dbReference type="ARBA" id="ARBA00022833"/>
    </source>
</evidence>
<dbReference type="InterPro" id="IPR052202">
    <property type="entry name" value="Yeast_MetPath_Reg"/>
</dbReference>
<evidence type="ECO:0000256" key="7">
    <source>
        <dbReference type="ARBA" id="ARBA00023242"/>
    </source>
</evidence>
<keyword evidence="2" id="KW-0479">Metal-binding</keyword>
<comment type="subcellular location">
    <subcellularLocation>
        <location evidence="1">Nucleus</location>
    </subcellularLocation>
</comment>
<reference evidence="10 11" key="1">
    <citation type="submission" date="2016-03" db="EMBL/GenBank/DDBJ databases">
        <authorList>
            <person name="Devillers H."/>
        </authorList>
    </citation>
    <scope>NUCLEOTIDE SEQUENCE [LARGE SCALE GENOMIC DNA]</scope>
    <source>
        <strain evidence="10">CBS 10888</strain>
    </source>
</reference>
<evidence type="ECO:0000256" key="2">
    <source>
        <dbReference type="ARBA" id="ARBA00022723"/>
    </source>
</evidence>
<keyword evidence="4" id="KW-0805">Transcription regulation</keyword>
<name>A0A1G4JJF5_9SACH</name>
<dbReference type="PROSITE" id="PS50048">
    <property type="entry name" value="ZN2_CY6_FUNGAL_2"/>
    <property type="match status" value="1"/>
</dbReference>
<feature type="region of interest" description="Disordered" evidence="8">
    <location>
        <begin position="878"/>
        <end position="938"/>
    </location>
</feature>
<evidence type="ECO:0000256" key="4">
    <source>
        <dbReference type="ARBA" id="ARBA00023015"/>
    </source>
</evidence>
<keyword evidence="11" id="KW-1185">Reference proteome</keyword>
<dbReference type="CDD" id="cd00067">
    <property type="entry name" value="GAL4"/>
    <property type="match status" value="1"/>
</dbReference>
<protein>
    <submittedName>
        <fullName evidence="10">LADA_0F04896g1_1</fullName>
    </submittedName>
</protein>
<sequence length="1137" mass="128804">MGRPPKIVSQRKIEKFQLELELAGQDAEILLKDKKGRSRSCLLCQRRKRRCDHNMPSCTACLKAGVKCIQPPKYASPGPLEEVPPVSTLDRPKPLFQVELSGGQTLSKKNEKYDYTRLLEKKLKHLEAIVEMPFTEESLRDELANYKRVSHLLDVAGLEEPQGQQTRIATGSAGTSTPQFSMAPPLSSAASSPILPPLQTVKLYPLQPEPHNKGRSPLRDNVGNCLASLTSDSLEPIDFSQCIFAKYNLRDFLSYDPAFEFEEQLSRAFLDTYFTRLQFKYPLLDEQEVYLFHDNYSSNNVYSYSTEEFHFGCGRMWLIFSISACLHMSAGKYLGLPPNRYFSTAIRHITKCGKNLTHLQQVEVLTLLVLYIIRTDRDSSGLYEIMKDIMSICKDKLNLNKLNSSGHIDGKNLRLFWCVYLMERTICVAVGKPYTIAESDIDLPLFDEVSFNNSLISDQKRHKRGVHFINQSLKLRRIESQFVEALQIIPQMPSRSSENHKETTELAKQLPQVKKYFHDLEIWRSNCSTSHVLSFENETLKLYYFRSVRLLIQPYLELLEPENRLFRECQAAAGQICQLYKIFHQKTVYGHSTPAVHTVFVAGVTLIYCMWVTRNLDDERRRKLGDVSKHTRPLVSASLFSIMDDLRACSVCLYVMTERSKFAITFRDTFDQLMNATIGNLIERCGPDSAELIYINEDASDQDSSYDAHSEKSDDFQMQQDAQTHQEGMPPAIRRTFGSSGDAHVSFVKIDPEEQKVLEKKRGDLQKATVPQKLSHLLAPDIEDDDIDSPGRSTRRKSTGSGRQLTEKDKYFVKKPAHITESDWQAFQQQAFLQQHHAQQTLQAYLSSLSGMLGDRHQEDRCTSHISANKLEKKIVTDDVSASKPMPVSSTAPVIDPHTQPNHDNENESTASENAPKAIVRSTRPPFRTPQRSVSNRLSNGFMGSEDYGGVFFNNGTHNMINNISTWTNDSVVDLMNNCQMDYGLVSNVNPSDMPSRTGTTVGGGHGHWGQYQMPPNPTGLISTSEIGPSAAQQQQDKQRQFSNGINHNQIHQRETYGNQPFSKDQEARQQSLSTSQLQSQQLVNSIPSQQIEHPYAPSHPSRLTSQPVRGYLQADIAFGTPVEDFWAVDDDYGFLA</sequence>
<dbReference type="InterPro" id="IPR007219">
    <property type="entry name" value="XnlR_reg_dom"/>
</dbReference>
<dbReference type="GO" id="GO:0005634">
    <property type="term" value="C:nucleus"/>
    <property type="evidence" value="ECO:0007669"/>
    <property type="project" value="UniProtKB-SubCell"/>
</dbReference>
<dbReference type="GO" id="GO:0008270">
    <property type="term" value="F:zinc ion binding"/>
    <property type="evidence" value="ECO:0007669"/>
    <property type="project" value="InterPro"/>
</dbReference>
<evidence type="ECO:0000259" key="9">
    <source>
        <dbReference type="PROSITE" id="PS50048"/>
    </source>
</evidence>
<dbReference type="EMBL" id="LT598458">
    <property type="protein sequence ID" value="SCU90550.1"/>
    <property type="molecule type" value="Genomic_DNA"/>
</dbReference>
<dbReference type="Pfam" id="PF04082">
    <property type="entry name" value="Fungal_trans"/>
    <property type="match status" value="1"/>
</dbReference>
<evidence type="ECO:0000256" key="5">
    <source>
        <dbReference type="ARBA" id="ARBA00023125"/>
    </source>
</evidence>
<evidence type="ECO:0000256" key="6">
    <source>
        <dbReference type="ARBA" id="ARBA00023163"/>
    </source>
</evidence>
<dbReference type="Pfam" id="PF00172">
    <property type="entry name" value="Zn_clus"/>
    <property type="match status" value="1"/>
</dbReference>
<evidence type="ECO:0000313" key="10">
    <source>
        <dbReference type="EMBL" id="SCU90550.1"/>
    </source>
</evidence>
<feature type="region of interest" description="Disordered" evidence="8">
    <location>
        <begin position="769"/>
        <end position="806"/>
    </location>
</feature>
<dbReference type="PANTHER" id="PTHR47782">
    <property type="entry name" value="ZN(II)2CYS6 TRANSCRIPTION FACTOR (EUROFUNG)-RELATED"/>
    <property type="match status" value="1"/>
</dbReference>
<dbReference type="Proteomes" id="UP000190274">
    <property type="component" value="Chromosome F"/>
</dbReference>
<dbReference type="OrthoDB" id="2399539at2759"/>
<proteinExistence type="predicted"/>
<dbReference type="PANTHER" id="PTHR47782:SF12">
    <property type="entry name" value="ZN(II)2CYS6 TRANSCRIPTION FACTOR (EUROFUNG)"/>
    <property type="match status" value="1"/>
</dbReference>
<feature type="compositionally biased region" description="Basic and acidic residues" evidence="8">
    <location>
        <begin position="706"/>
        <end position="715"/>
    </location>
</feature>
<dbReference type="SMART" id="SM00906">
    <property type="entry name" value="Fungal_trans"/>
    <property type="match status" value="1"/>
</dbReference>
<keyword evidence="6" id="KW-0804">Transcription</keyword>
<dbReference type="GO" id="GO:0000981">
    <property type="term" value="F:DNA-binding transcription factor activity, RNA polymerase II-specific"/>
    <property type="evidence" value="ECO:0007669"/>
    <property type="project" value="InterPro"/>
</dbReference>
<accession>A0A1G4JJF5</accession>
<feature type="region of interest" description="Disordered" evidence="8">
    <location>
        <begin position="997"/>
        <end position="1041"/>
    </location>
</feature>
<evidence type="ECO:0000313" key="11">
    <source>
        <dbReference type="Proteomes" id="UP000190274"/>
    </source>
</evidence>
<dbReference type="GO" id="GO:0006351">
    <property type="term" value="P:DNA-templated transcription"/>
    <property type="evidence" value="ECO:0007669"/>
    <property type="project" value="InterPro"/>
</dbReference>
<feature type="domain" description="Zn(2)-C6 fungal-type" evidence="9">
    <location>
        <begin position="40"/>
        <end position="70"/>
    </location>
</feature>
<organism evidence="10 11">
    <name type="scientific">Lachancea dasiensis</name>
    <dbReference type="NCBI Taxonomy" id="1072105"/>
    <lineage>
        <taxon>Eukaryota</taxon>
        <taxon>Fungi</taxon>
        <taxon>Dikarya</taxon>
        <taxon>Ascomycota</taxon>
        <taxon>Saccharomycotina</taxon>
        <taxon>Saccharomycetes</taxon>
        <taxon>Saccharomycetales</taxon>
        <taxon>Saccharomycetaceae</taxon>
        <taxon>Lachancea</taxon>
    </lineage>
</organism>
<dbReference type="AlphaFoldDB" id="A0A1G4JJF5"/>
<evidence type="ECO:0000256" key="1">
    <source>
        <dbReference type="ARBA" id="ARBA00004123"/>
    </source>
</evidence>
<evidence type="ECO:0000256" key="8">
    <source>
        <dbReference type="SAM" id="MobiDB-lite"/>
    </source>
</evidence>
<dbReference type="GO" id="GO:0043565">
    <property type="term" value="F:sequence-specific DNA binding"/>
    <property type="evidence" value="ECO:0007669"/>
    <property type="project" value="TreeGrafter"/>
</dbReference>
<keyword evidence="3" id="KW-0862">Zinc</keyword>